<gene>
    <name evidence="1" type="ORF">CL6EHI_072460</name>
</gene>
<comment type="caution">
    <text evidence="1">The sequence shown here is derived from an EMBL/GenBank/DDBJ whole genome shotgun (WGS) entry which is preliminary data.</text>
</comment>
<protein>
    <submittedName>
        <fullName evidence="1">Uncharacterized protein</fullName>
    </submittedName>
</protein>
<dbReference type="Proteomes" id="UP000078387">
    <property type="component" value="Unassembled WGS sequence"/>
</dbReference>
<dbReference type="VEuPathDB" id="AmoebaDB:EHI5A_265120"/>
<reference evidence="1 2" key="1">
    <citation type="submission" date="2016-05" db="EMBL/GenBank/DDBJ databases">
        <title>First whole genome sequencing of Entamoeba histolytica HM1:IMSS-clone-6.</title>
        <authorList>
            <person name="Mukherjee Avik.K."/>
            <person name="Izumyama S."/>
            <person name="Nakada-Tsukui K."/>
            <person name="Nozaki T."/>
        </authorList>
    </citation>
    <scope>NUCLEOTIDE SEQUENCE [LARGE SCALE GENOMIC DNA]</scope>
    <source>
        <strain evidence="1 2">HM1:IMSS clone 6</strain>
    </source>
</reference>
<dbReference type="VEuPathDB" id="AmoebaDB:EHI_072460"/>
<organism evidence="1 2">
    <name type="scientific">Entamoeba histolytica</name>
    <dbReference type="NCBI Taxonomy" id="5759"/>
    <lineage>
        <taxon>Eukaryota</taxon>
        <taxon>Amoebozoa</taxon>
        <taxon>Evosea</taxon>
        <taxon>Archamoebae</taxon>
        <taxon>Mastigamoebida</taxon>
        <taxon>Entamoebidae</taxon>
        <taxon>Entamoeba</taxon>
    </lineage>
</organism>
<dbReference type="EMBL" id="BDEQ01000001">
    <property type="protein sequence ID" value="GAT98693.1"/>
    <property type="molecule type" value="Genomic_DNA"/>
</dbReference>
<evidence type="ECO:0000313" key="2">
    <source>
        <dbReference type="Proteomes" id="UP000078387"/>
    </source>
</evidence>
<dbReference type="AlphaFoldDB" id="A0A175JZA8"/>
<dbReference type="eggNOG" id="ENOG502RDPS">
    <property type="taxonomic scope" value="Eukaryota"/>
</dbReference>
<accession>A0A175JZA8</accession>
<proteinExistence type="predicted"/>
<evidence type="ECO:0000313" key="1">
    <source>
        <dbReference type="EMBL" id="GAT98693.1"/>
    </source>
</evidence>
<name>A0A175JZA8_ENTHI</name>
<sequence>METEINLTNLIKTCNKSNQDSLEIISEKEKIILTNIPDLETKQPINTITLSSYITQNGNYTIQTPTDYDGIKEVNLKVDVPPKTEDMLVKLINQNGQQTFLPEPNHTFGQVSITTDVNPPLQTLTHTFTNNGNYLLKPDENHYGLNAVNASINVQPALQAKDITIQENATATYTPDSNYYGFSKITITTNIPEEKHTFNKLYYSSGTEAFPINYPTNIINLPTNTEQVTWSELNIPYSEETTLVKSSHTLRPFYITLPSSKSCLSLKFTNNGKLEPRFIFEGEIFLAAGEKALLVPILVANAINWGSIFFIASNSDDEMAQQEDSLKIAFRKDTAAYSYLPTSLFSNRWKALGN</sequence>